<proteinExistence type="predicted"/>
<keyword evidence="3" id="KW-0804">Transcription</keyword>
<dbReference type="Gene3D" id="3.40.50.2300">
    <property type="match status" value="2"/>
</dbReference>
<dbReference type="PROSITE" id="PS50932">
    <property type="entry name" value="HTH_LACI_2"/>
    <property type="match status" value="1"/>
</dbReference>
<keyword evidence="2 5" id="KW-0238">DNA-binding</keyword>
<dbReference type="RefSeq" id="WP_220590354.1">
    <property type="nucleotide sequence ID" value="NZ_JAMTCC010000014.1"/>
</dbReference>
<accession>A0A9X2WUD3</accession>
<organism evidence="5 6">
    <name type="scientific">Shewanella septentrionalis</name>
    <dbReference type="NCBI Taxonomy" id="2952223"/>
    <lineage>
        <taxon>Bacteria</taxon>
        <taxon>Pseudomonadati</taxon>
        <taxon>Pseudomonadota</taxon>
        <taxon>Gammaproteobacteria</taxon>
        <taxon>Alteromonadales</taxon>
        <taxon>Shewanellaceae</taxon>
        <taxon>Shewanella</taxon>
    </lineage>
</organism>
<comment type="caution">
    <text evidence="5">The sequence shown here is derived from an EMBL/GenBank/DDBJ whole genome shotgun (WGS) entry which is preliminary data.</text>
</comment>
<dbReference type="Gene3D" id="1.10.260.40">
    <property type="entry name" value="lambda repressor-like DNA-binding domains"/>
    <property type="match status" value="1"/>
</dbReference>
<dbReference type="SUPFAM" id="SSF47413">
    <property type="entry name" value="lambda repressor-like DNA-binding domains"/>
    <property type="match status" value="1"/>
</dbReference>
<dbReference type="Pfam" id="PF13377">
    <property type="entry name" value="Peripla_BP_3"/>
    <property type="match status" value="1"/>
</dbReference>
<dbReference type="GO" id="GO:0003700">
    <property type="term" value="F:DNA-binding transcription factor activity"/>
    <property type="evidence" value="ECO:0007669"/>
    <property type="project" value="TreeGrafter"/>
</dbReference>
<dbReference type="SUPFAM" id="SSF53822">
    <property type="entry name" value="Periplasmic binding protein-like I"/>
    <property type="match status" value="1"/>
</dbReference>
<dbReference type="AlphaFoldDB" id="A0A9X2WUD3"/>
<keyword evidence="6" id="KW-1185">Reference proteome</keyword>
<evidence type="ECO:0000313" key="6">
    <source>
        <dbReference type="Proteomes" id="UP001155604"/>
    </source>
</evidence>
<dbReference type="GO" id="GO:0000976">
    <property type="term" value="F:transcription cis-regulatory region binding"/>
    <property type="evidence" value="ECO:0007669"/>
    <property type="project" value="TreeGrafter"/>
</dbReference>
<protein>
    <submittedName>
        <fullName evidence="5">LacI family DNA-binding transcriptional regulator</fullName>
    </submittedName>
</protein>
<sequence>MASKATSIDIAYRAGVSQSTVSRALRNSPLVNLETRQRIQAIAKELNYKVDKNASNLRTQNSHTLALLLCEDPTNDDSLINPFFLSMLGSITRATAQQGYDLLVSFQQLSNDWHADYEDSNKADGIILLGYGDYMDYEQKLERLLAQNTHFVIWGAEHNNKSVLSIGCDNHQGGLIATEHLISLGRKAFAFLGDASSHSPEFRDRYLGHVKALQTANIPVDRTKQVSAISTESSGYDAAMVLIAQGAKFDAIFAASDLIAIGAIRALKEKGISVPEQVAVVGYDDIPVASFANPPLTTIKQNTQLAGEILVDSVLKLIRGQEVSAQLIPTTLVVRSSCGIDSAPLKPLSLA</sequence>
<dbReference type="PANTHER" id="PTHR30146:SF120">
    <property type="entry name" value="ALANINE RACEMASE"/>
    <property type="match status" value="1"/>
</dbReference>
<dbReference type="EMBL" id="JAMTCC010000014">
    <property type="protein sequence ID" value="MCT7945712.1"/>
    <property type="molecule type" value="Genomic_DNA"/>
</dbReference>
<keyword evidence="1" id="KW-0805">Transcription regulation</keyword>
<dbReference type="SMART" id="SM00354">
    <property type="entry name" value="HTH_LACI"/>
    <property type="match status" value="1"/>
</dbReference>
<dbReference type="Pfam" id="PF00356">
    <property type="entry name" value="LacI"/>
    <property type="match status" value="1"/>
</dbReference>
<dbReference type="InterPro" id="IPR010982">
    <property type="entry name" value="Lambda_DNA-bd_dom_sf"/>
</dbReference>
<name>A0A9X2WUD3_9GAMM</name>
<evidence type="ECO:0000256" key="1">
    <source>
        <dbReference type="ARBA" id="ARBA00023015"/>
    </source>
</evidence>
<reference evidence="5" key="1">
    <citation type="journal article" date="2023" name="Int. J. Syst. Evol. Microbiol.">
        <title>&lt;i&gt;Shewanella septentrionalis&lt;/i&gt; sp. nov. and &lt;i&gt;Shewanella holmiensis&lt;/i&gt; sp. nov., isolated from Baltic Sea water and sediments.</title>
        <authorList>
            <person name="Martin-Rodriguez A.J."/>
            <person name="Thorell K."/>
            <person name="Joffre E."/>
            <person name="Jensie-Markopoulos S."/>
            <person name="Moore E.R.B."/>
            <person name="Sjoling A."/>
        </authorList>
    </citation>
    <scope>NUCLEOTIDE SEQUENCE</scope>
    <source>
        <strain evidence="5">SP1W3</strain>
    </source>
</reference>
<evidence type="ECO:0000313" key="5">
    <source>
        <dbReference type="EMBL" id="MCT7945712.1"/>
    </source>
</evidence>
<dbReference type="InterPro" id="IPR028082">
    <property type="entry name" value="Peripla_BP_I"/>
</dbReference>
<evidence type="ECO:0000256" key="2">
    <source>
        <dbReference type="ARBA" id="ARBA00023125"/>
    </source>
</evidence>
<dbReference type="Proteomes" id="UP001155604">
    <property type="component" value="Unassembled WGS sequence"/>
</dbReference>
<dbReference type="InterPro" id="IPR000843">
    <property type="entry name" value="HTH_LacI"/>
</dbReference>
<dbReference type="InterPro" id="IPR046335">
    <property type="entry name" value="LacI/GalR-like_sensor"/>
</dbReference>
<evidence type="ECO:0000256" key="3">
    <source>
        <dbReference type="ARBA" id="ARBA00023163"/>
    </source>
</evidence>
<feature type="domain" description="HTH lacI-type" evidence="4">
    <location>
        <begin position="5"/>
        <end position="59"/>
    </location>
</feature>
<dbReference type="PANTHER" id="PTHR30146">
    <property type="entry name" value="LACI-RELATED TRANSCRIPTIONAL REPRESSOR"/>
    <property type="match status" value="1"/>
</dbReference>
<dbReference type="CDD" id="cd01392">
    <property type="entry name" value="HTH_LacI"/>
    <property type="match status" value="1"/>
</dbReference>
<dbReference type="CDD" id="cd06295">
    <property type="entry name" value="PBP1_CelR"/>
    <property type="match status" value="1"/>
</dbReference>
<gene>
    <name evidence="5" type="ORF">NE536_10075</name>
</gene>
<evidence type="ECO:0000259" key="4">
    <source>
        <dbReference type="PROSITE" id="PS50932"/>
    </source>
</evidence>